<sequence>MKIYASVDMEGITGIVLREQLMRGEPLYNEARHLLTQEVNAVVEGLLEAGAKHIVVKDAHATGFNFIPELLHPDALYCMGGTPIAERFPGLDSSFDGALLIGYHGMAGTRRAVRDHTMSSASYQYTELNGNPVGEIVLDAMLFGLHDVPVLLVTGDDATCREAKQALGTVHTYETKTALGRHAALLKPPRKVYSEIREAVKQAIAGRDACRPLVIPGPYELLLEMNSTDLADRRYVDGETSIRLDGVRMLYKDTDFVRLLSRALV</sequence>
<dbReference type="SUPFAM" id="SSF63992">
    <property type="entry name" value="Dipeptide transport protein"/>
    <property type="match status" value="1"/>
</dbReference>
<dbReference type="RefSeq" id="WP_144939037.1">
    <property type="nucleotide sequence ID" value="NZ_JBHTIU010000034.1"/>
</dbReference>
<dbReference type="InterPro" id="IPR036177">
    <property type="entry name" value="Peptidase_M55_sf"/>
</dbReference>
<dbReference type="EMBL" id="JBHTIU010000034">
    <property type="protein sequence ID" value="MFD0869689.1"/>
    <property type="molecule type" value="Genomic_DNA"/>
</dbReference>
<protein>
    <submittedName>
        <fullName evidence="1">M55 family metallopeptidase</fullName>
    </submittedName>
</protein>
<comment type="caution">
    <text evidence="1">The sequence shown here is derived from an EMBL/GenBank/DDBJ whole genome shotgun (WGS) entry which is preliminary data.</text>
</comment>
<organism evidence="1 2">
    <name type="scientific">Paenibacillus residui</name>
    <dbReference type="NCBI Taxonomy" id="629724"/>
    <lineage>
        <taxon>Bacteria</taxon>
        <taxon>Bacillati</taxon>
        <taxon>Bacillota</taxon>
        <taxon>Bacilli</taxon>
        <taxon>Bacillales</taxon>
        <taxon>Paenibacillaceae</taxon>
        <taxon>Paenibacillus</taxon>
    </lineage>
</organism>
<keyword evidence="2" id="KW-1185">Reference proteome</keyword>
<dbReference type="InterPro" id="IPR027476">
    <property type="entry name" value="DppA_N"/>
</dbReference>
<accession>A0ABW3DBS9</accession>
<gene>
    <name evidence="1" type="ORF">ACFQ03_11050</name>
</gene>
<dbReference type="Proteomes" id="UP001597120">
    <property type="component" value="Unassembled WGS sequence"/>
</dbReference>
<dbReference type="PIRSF" id="PIRSF015853">
    <property type="entry name" value="Pep_DppA"/>
    <property type="match status" value="1"/>
</dbReference>
<dbReference type="Pfam" id="PF04951">
    <property type="entry name" value="Peptidase_M55"/>
    <property type="match status" value="1"/>
</dbReference>
<evidence type="ECO:0000313" key="2">
    <source>
        <dbReference type="Proteomes" id="UP001597120"/>
    </source>
</evidence>
<dbReference type="Gene3D" id="3.40.50.10780">
    <property type="entry name" value="Dipeptide transport protein"/>
    <property type="match status" value="1"/>
</dbReference>
<proteinExistence type="predicted"/>
<evidence type="ECO:0000313" key="1">
    <source>
        <dbReference type="EMBL" id="MFD0869689.1"/>
    </source>
</evidence>
<dbReference type="CDD" id="cd08663">
    <property type="entry name" value="DAP_dppA_1"/>
    <property type="match status" value="1"/>
</dbReference>
<reference evidence="2" key="1">
    <citation type="journal article" date="2019" name="Int. J. Syst. Evol. Microbiol.">
        <title>The Global Catalogue of Microorganisms (GCM) 10K type strain sequencing project: providing services to taxonomists for standard genome sequencing and annotation.</title>
        <authorList>
            <consortium name="The Broad Institute Genomics Platform"/>
            <consortium name="The Broad Institute Genome Sequencing Center for Infectious Disease"/>
            <person name="Wu L."/>
            <person name="Ma J."/>
        </authorList>
    </citation>
    <scope>NUCLEOTIDE SEQUENCE [LARGE SCALE GENOMIC DNA]</scope>
    <source>
        <strain evidence="2">CCUG 57263</strain>
    </source>
</reference>
<name>A0ABW3DBS9_9BACL</name>
<dbReference type="Gene3D" id="3.30.1360.130">
    <property type="entry name" value="Dipeptide transport protein"/>
    <property type="match status" value="1"/>
</dbReference>
<dbReference type="InterPro" id="IPR007035">
    <property type="entry name" value="Peptidase_M55"/>
</dbReference>